<dbReference type="SUPFAM" id="SSF57756">
    <property type="entry name" value="Retrovirus zinc finger-like domains"/>
    <property type="match status" value="1"/>
</dbReference>
<accession>A0A151ITK1</accession>
<dbReference type="InterPro" id="IPR036875">
    <property type="entry name" value="Znf_CCHC_sf"/>
</dbReference>
<dbReference type="GO" id="GO:0008270">
    <property type="term" value="F:zinc ion binding"/>
    <property type="evidence" value="ECO:0007669"/>
    <property type="project" value="InterPro"/>
</dbReference>
<protein>
    <submittedName>
        <fullName evidence="2">Uncharacterized protein</fullName>
    </submittedName>
</protein>
<keyword evidence="3" id="KW-1185">Reference proteome</keyword>
<gene>
    <name evidence="2" type="ORF">ALC57_17444</name>
</gene>
<feature type="region of interest" description="Disordered" evidence="1">
    <location>
        <begin position="191"/>
        <end position="211"/>
    </location>
</feature>
<dbReference type="GO" id="GO:0003676">
    <property type="term" value="F:nucleic acid binding"/>
    <property type="evidence" value="ECO:0007669"/>
    <property type="project" value="InterPro"/>
</dbReference>
<dbReference type="EMBL" id="KQ981001">
    <property type="protein sequence ID" value="KYN10427.1"/>
    <property type="molecule type" value="Genomic_DNA"/>
</dbReference>
<evidence type="ECO:0000313" key="2">
    <source>
        <dbReference type="EMBL" id="KYN10427.1"/>
    </source>
</evidence>
<dbReference type="Proteomes" id="UP000078492">
    <property type="component" value="Unassembled WGS sequence"/>
</dbReference>
<dbReference type="AlphaFoldDB" id="A0A151ITK1"/>
<organism evidence="2 3">
    <name type="scientific">Trachymyrmex cornetzi</name>
    <dbReference type="NCBI Taxonomy" id="471704"/>
    <lineage>
        <taxon>Eukaryota</taxon>
        <taxon>Metazoa</taxon>
        <taxon>Ecdysozoa</taxon>
        <taxon>Arthropoda</taxon>
        <taxon>Hexapoda</taxon>
        <taxon>Insecta</taxon>
        <taxon>Pterygota</taxon>
        <taxon>Neoptera</taxon>
        <taxon>Endopterygota</taxon>
        <taxon>Hymenoptera</taxon>
        <taxon>Apocrita</taxon>
        <taxon>Aculeata</taxon>
        <taxon>Formicoidea</taxon>
        <taxon>Formicidae</taxon>
        <taxon>Myrmicinae</taxon>
        <taxon>Trachymyrmex</taxon>
    </lineage>
</organism>
<proteinExistence type="predicted"/>
<feature type="compositionally biased region" description="Low complexity" evidence="1">
    <location>
        <begin position="191"/>
        <end position="209"/>
    </location>
</feature>
<name>A0A151ITK1_9HYME</name>
<evidence type="ECO:0000256" key="1">
    <source>
        <dbReference type="SAM" id="MobiDB-lite"/>
    </source>
</evidence>
<sequence length="398" mass="45122">MSDPDLLADQIPSFGGTEDEDVEVKLVKHARDWYDLDDGSVSLSWPEFRSRISARFKRDIPYGITIRKIDERKWNCSKETFHEYSLKKLIAYSITDSTRLRVNIGIESIRCTAPTLLSIPTDEFVTRVSHLTLSTGIAEKKVQPTFTKKDKRDALASSKKPVSEVFCGYCKKRGHNKSECFRWKKREQQSSSQASASSSSEESRSQTSQVGAVIGGPSQQLEISSSLIEINSINGLKCSLNALVDTGSPISLISEFVFRIFFGQSLKNNHADSKLVDYFTDLLKDGSQCDTNREVARQLAIDTTNKIKQYNKIYYDRVHKTPSKYAVGDYVMIRDTSVKPGEDRKFKVPYKGPYLVDKVLNKNRYVIKDIPGFNITQRPYNSILSPDKLKLWVKPVTP</sequence>
<dbReference type="STRING" id="471704.A0A151ITK1"/>
<evidence type="ECO:0000313" key="3">
    <source>
        <dbReference type="Proteomes" id="UP000078492"/>
    </source>
</evidence>
<reference evidence="2 3" key="1">
    <citation type="submission" date="2015-09" db="EMBL/GenBank/DDBJ databases">
        <title>Trachymyrmex cornetzi WGS genome.</title>
        <authorList>
            <person name="Nygaard S."/>
            <person name="Hu H."/>
            <person name="Boomsma J."/>
            <person name="Zhang G."/>
        </authorList>
    </citation>
    <scope>NUCLEOTIDE SEQUENCE [LARGE SCALE GENOMIC DNA]</scope>
    <source>
        <strain evidence="2">Tcor2-1</strain>
        <tissue evidence="2">Whole body</tissue>
    </source>
</reference>